<evidence type="ECO:0000256" key="1">
    <source>
        <dbReference type="SAM" id="MobiDB-lite"/>
    </source>
</evidence>
<organism evidence="2 3">
    <name type="scientific">Acetobacter cerevisiae</name>
    <dbReference type="NCBI Taxonomy" id="178900"/>
    <lineage>
        <taxon>Bacteria</taxon>
        <taxon>Pseudomonadati</taxon>
        <taxon>Pseudomonadota</taxon>
        <taxon>Alphaproteobacteria</taxon>
        <taxon>Acetobacterales</taxon>
        <taxon>Acetobacteraceae</taxon>
        <taxon>Acetobacter</taxon>
    </lineage>
</organism>
<dbReference type="SUPFAM" id="SSF53955">
    <property type="entry name" value="Lysozyme-like"/>
    <property type="match status" value="1"/>
</dbReference>
<feature type="region of interest" description="Disordered" evidence="1">
    <location>
        <begin position="315"/>
        <end position="341"/>
    </location>
</feature>
<dbReference type="RefSeq" id="WP_062271169.1">
    <property type="nucleotide sequence ID" value="NZ_LIAA01000005.1"/>
</dbReference>
<evidence type="ECO:0000313" key="3">
    <source>
        <dbReference type="Proteomes" id="UP000075462"/>
    </source>
</evidence>
<dbReference type="PATRIC" id="fig|178900.7.peg.2237"/>
<comment type="caution">
    <text evidence="2">The sequence shown here is derived from an EMBL/GenBank/DDBJ whole genome shotgun (WGS) entry which is preliminary data.</text>
</comment>
<accession>A0A149VF71</accession>
<dbReference type="InterPro" id="IPR023346">
    <property type="entry name" value="Lysozyme-like_dom_sf"/>
</dbReference>
<name>A0A149VF71_9PROT</name>
<dbReference type="EMBL" id="LIAA01000005">
    <property type="protein sequence ID" value="KXV78786.1"/>
    <property type="molecule type" value="Genomic_DNA"/>
</dbReference>
<protein>
    <recommendedName>
        <fullName evidence="4">Transglycosylase SLT domain-containing protein</fullName>
    </recommendedName>
</protein>
<proteinExistence type="predicted"/>
<evidence type="ECO:0000313" key="2">
    <source>
        <dbReference type="EMBL" id="KXV78786.1"/>
    </source>
</evidence>
<gene>
    <name evidence="2" type="ORF">AD954_01325</name>
</gene>
<dbReference type="Proteomes" id="UP000075462">
    <property type="component" value="Unassembled WGS sequence"/>
</dbReference>
<sequence length="644" mass="67033">MADFIWGANGEEVTPEEIAQRKQMAQSLLAQSQQRPANYWTQGLANMADALMGGFMQGRAMRAERANDDYNEALTAGLNGDGMFGGAGTSANNPQVNSSLGSDAAMRAQGEGDQSDPFGGSGTDVNHPLVQALLPQGGAPARAASINPVAAALTNPQTGVASPGAQNGASDLIAQGFLDHMRQAESGGDNTAKNPRSSATGAFQFTNPTWTGLMRQHPELGLTADGRTDPAQSETAAKQLASDNIAYMLAKGVQNPAQGQAYLAHFAGAPAATNLIQADPSAPASSILSPAQVAANPFLRGMTAGQVQDWAAQKMGSSVPQAQQTPAPQPSPGYGMPAQAQSGPSMSALIGVLSDPRANQQTRGVASALLNNQLQLQQVQQRYAMEQADPENQARMRYYDSMVARNNGQPQMTPEQQNLQWRAQQAGLQPGTQGYQQFILNGGKMPGQADTGVQTLTAQQASANGLDPSKTWAVGRDGVPKAVGDSPQAVQQHQQSVQQAGSQAVDALTTAANSALSLLDQHPSSTTGTLGHYTAEWLPGSNAAQLRNQIETIKANGSYATMQQLKGQGISMGQMSDADMKLAAAKAGAINPDAPPAVVKQQIRDYADFVKRSYAGSGPSAQTATREASGGAQTTATGVKWSVR</sequence>
<feature type="compositionally biased region" description="Polar residues" evidence="1">
    <location>
        <begin position="619"/>
        <end position="637"/>
    </location>
</feature>
<dbReference type="OrthoDB" id="8477976at2"/>
<dbReference type="AlphaFoldDB" id="A0A149VF71"/>
<reference evidence="2 3" key="1">
    <citation type="submission" date="2015-06" db="EMBL/GenBank/DDBJ databases">
        <title>Improved classification and identification of acetic acid bacteria using matrix-assisted laser desorption/ionization time-of-flight mass spectrometry; Gluconobacter nephelii and Gluconobacter uchimurae are later heterotypic synonyms of Gluconobacter japonicus and Gluconobacter oxydans, respectively.</title>
        <authorList>
            <person name="Li L."/>
            <person name="Cleenwerck I."/>
            <person name="De Vuyst L."/>
            <person name="Vandamme P."/>
        </authorList>
    </citation>
    <scope>NUCLEOTIDE SEQUENCE [LARGE SCALE GENOMIC DNA]</scope>
    <source>
        <strain evidence="2 3">LMG 1545</strain>
    </source>
</reference>
<dbReference type="Gene3D" id="1.10.530.10">
    <property type="match status" value="1"/>
</dbReference>
<feature type="region of interest" description="Disordered" evidence="1">
    <location>
        <begin position="616"/>
        <end position="644"/>
    </location>
</feature>
<evidence type="ECO:0008006" key="4">
    <source>
        <dbReference type="Google" id="ProtNLM"/>
    </source>
</evidence>